<dbReference type="Pfam" id="PF09787">
    <property type="entry name" value="Golgin_A5"/>
    <property type="match status" value="1"/>
</dbReference>
<accession>A0A7R9M7E7</accession>
<protein>
    <recommendedName>
        <fullName evidence="12">Golgin-84</fullName>
    </recommendedName>
</protein>
<evidence type="ECO:0000256" key="3">
    <source>
        <dbReference type="ARBA" id="ARBA00022989"/>
    </source>
</evidence>
<evidence type="ECO:0000256" key="8">
    <source>
        <dbReference type="SAM" id="MobiDB-lite"/>
    </source>
</evidence>
<dbReference type="AlphaFoldDB" id="A0A7R9M7E7"/>
<dbReference type="GO" id="GO:0031985">
    <property type="term" value="C:Golgi cisterna"/>
    <property type="evidence" value="ECO:0007669"/>
    <property type="project" value="TreeGrafter"/>
</dbReference>
<proteinExistence type="predicted"/>
<evidence type="ECO:0000256" key="2">
    <source>
        <dbReference type="ARBA" id="ARBA00022692"/>
    </source>
</evidence>
<evidence type="ECO:0000256" key="6">
    <source>
        <dbReference type="ARBA" id="ARBA00023136"/>
    </source>
</evidence>
<keyword evidence="11" id="KW-1185">Reference proteome</keyword>
<dbReference type="GO" id="GO:0007030">
    <property type="term" value="P:Golgi organization"/>
    <property type="evidence" value="ECO:0007669"/>
    <property type="project" value="InterPro"/>
</dbReference>
<dbReference type="InterPro" id="IPR019177">
    <property type="entry name" value="Golgin_subfamily_A_member_5"/>
</dbReference>
<evidence type="ECO:0000313" key="10">
    <source>
        <dbReference type="EMBL" id="CAD7654990.1"/>
    </source>
</evidence>
<dbReference type="Proteomes" id="UP000728032">
    <property type="component" value="Unassembled WGS sequence"/>
</dbReference>
<name>A0A7R9M7E7_9ACAR</name>
<reference evidence="10" key="1">
    <citation type="submission" date="2020-11" db="EMBL/GenBank/DDBJ databases">
        <authorList>
            <person name="Tran Van P."/>
        </authorList>
    </citation>
    <scope>NUCLEOTIDE SEQUENCE</scope>
</reference>
<dbReference type="EMBL" id="OC923650">
    <property type="protein sequence ID" value="CAD7654990.1"/>
    <property type="molecule type" value="Genomic_DNA"/>
</dbReference>
<evidence type="ECO:0008006" key="12">
    <source>
        <dbReference type="Google" id="ProtNLM"/>
    </source>
</evidence>
<gene>
    <name evidence="10" type="ORF">ONB1V03_LOCUS11635</name>
</gene>
<feature type="non-terminal residue" evidence="10">
    <location>
        <position position="1"/>
    </location>
</feature>
<dbReference type="PANTHER" id="PTHR13815">
    <property type="entry name" value="GOLGIN-84"/>
    <property type="match status" value="1"/>
</dbReference>
<dbReference type="PANTHER" id="PTHR13815:SF7">
    <property type="entry name" value="GOLGIN SUBFAMILY A MEMBER 5"/>
    <property type="match status" value="1"/>
</dbReference>
<feature type="compositionally biased region" description="Polar residues" evidence="8">
    <location>
        <begin position="1"/>
        <end position="20"/>
    </location>
</feature>
<feature type="coiled-coil region" evidence="7">
    <location>
        <begin position="252"/>
        <end position="300"/>
    </location>
</feature>
<feature type="coiled-coil region" evidence="7">
    <location>
        <begin position="141"/>
        <end position="211"/>
    </location>
</feature>
<dbReference type="EMBL" id="CAJPVJ010008825">
    <property type="protein sequence ID" value="CAG2172177.1"/>
    <property type="molecule type" value="Genomic_DNA"/>
</dbReference>
<evidence type="ECO:0000256" key="9">
    <source>
        <dbReference type="SAM" id="Phobius"/>
    </source>
</evidence>
<feature type="coiled-coil region" evidence="7">
    <location>
        <begin position="22"/>
        <end position="102"/>
    </location>
</feature>
<evidence type="ECO:0000256" key="1">
    <source>
        <dbReference type="ARBA" id="ARBA00004409"/>
    </source>
</evidence>
<evidence type="ECO:0000313" key="11">
    <source>
        <dbReference type="Proteomes" id="UP000728032"/>
    </source>
</evidence>
<feature type="region of interest" description="Disordered" evidence="8">
    <location>
        <begin position="1"/>
        <end position="22"/>
    </location>
</feature>
<keyword evidence="5 7" id="KW-0175">Coiled coil</keyword>
<feature type="transmembrane region" description="Helical" evidence="9">
    <location>
        <begin position="369"/>
        <end position="389"/>
    </location>
</feature>
<keyword evidence="2 9" id="KW-0812">Transmembrane</keyword>
<sequence length="406" mass="46756">EQLNESLRTSAEANTSTTNDTVEDYRQQIRQLEGDLQMEREALKATQSQTMAQIGRLEDNQKSLVDEISILQRNIAVEKSANQELEVRLKNALKMSEDVDRDYNEFKVKANKTLADKDELIRALKSTGDPDGTGEADDAVKRVLQSQCDAMVLEIQELREKYESVRRQLDRVNNEDVVALTTRVHSLEEQLAGEQQVRQDVELELRQSRDESRYFQEDLHQTRQSLESRIGDRDVEIEKLRKQVVSKRSGNAEEYEQRFRNLTENLIQKQTIVESLTSEKHSLSLQLERSEQRLRDALANSQKSAEVSIGIHHSPSFTNLVNRSSVRPLVEDYPEDGNVTRRVKRAYGQIDAFSIRLGNFLRAYPSARAAALVYVFILHIWVAFVLIYYEPEQHGPNFKMPDMSTD</sequence>
<dbReference type="OrthoDB" id="248903at2759"/>
<dbReference type="GO" id="GO:0000301">
    <property type="term" value="P:retrograde transport, vesicle recycling within Golgi"/>
    <property type="evidence" value="ECO:0007669"/>
    <property type="project" value="TreeGrafter"/>
</dbReference>
<evidence type="ECO:0000256" key="4">
    <source>
        <dbReference type="ARBA" id="ARBA00023034"/>
    </source>
</evidence>
<keyword evidence="3 9" id="KW-1133">Transmembrane helix</keyword>
<keyword evidence="4" id="KW-0333">Golgi apparatus</keyword>
<evidence type="ECO:0000256" key="5">
    <source>
        <dbReference type="ARBA" id="ARBA00023054"/>
    </source>
</evidence>
<evidence type="ECO:0000256" key="7">
    <source>
        <dbReference type="SAM" id="Coils"/>
    </source>
</evidence>
<comment type="subcellular location">
    <subcellularLocation>
        <location evidence="1">Golgi apparatus membrane</location>
        <topology evidence="1">Single-pass type IV membrane protein</topology>
    </subcellularLocation>
</comment>
<organism evidence="10">
    <name type="scientific">Oppiella nova</name>
    <dbReference type="NCBI Taxonomy" id="334625"/>
    <lineage>
        <taxon>Eukaryota</taxon>
        <taxon>Metazoa</taxon>
        <taxon>Ecdysozoa</taxon>
        <taxon>Arthropoda</taxon>
        <taxon>Chelicerata</taxon>
        <taxon>Arachnida</taxon>
        <taxon>Acari</taxon>
        <taxon>Acariformes</taxon>
        <taxon>Sarcoptiformes</taxon>
        <taxon>Oribatida</taxon>
        <taxon>Brachypylina</taxon>
        <taxon>Oppioidea</taxon>
        <taxon>Oppiidae</taxon>
        <taxon>Oppiella</taxon>
    </lineage>
</organism>
<dbReference type="GO" id="GO:0000139">
    <property type="term" value="C:Golgi membrane"/>
    <property type="evidence" value="ECO:0007669"/>
    <property type="project" value="UniProtKB-SubCell"/>
</dbReference>
<keyword evidence="6 9" id="KW-0472">Membrane</keyword>